<feature type="transmembrane region" description="Helical" evidence="7">
    <location>
        <begin position="328"/>
        <end position="347"/>
    </location>
</feature>
<dbReference type="OrthoDB" id="9793283at2"/>
<feature type="transmembrane region" description="Helical" evidence="7">
    <location>
        <begin position="368"/>
        <end position="388"/>
    </location>
</feature>
<dbReference type="Gene3D" id="1.20.1250.20">
    <property type="entry name" value="MFS general substrate transporter like domains"/>
    <property type="match status" value="2"/>
</dbReference>
<dbReference type="KEGG" id="mpro:BJP34_28680"/>
<dbReference type="PANTHER" id="PTHR23517:SF2">
    <property type="entry name" value="MULTIDRUG RESISTANCE PROTEIN MDTH"/>
    <property type="match status" value="1"/>
</dbReference>
<reference evidence="10" key="1">
    <citation type="submission" date="2016-10" db="EMBL/GenBank/DDBJ databases">
        <title>Comparative genomics uncovers the prolific and rare metabolic potential of the cyanobacterial genus Moorea.</title>
        <authorList>
            <person name="Leao T."/>
            <person name="Castelao G."/>
            <person name="Korobeynikov A."/>
            <person name="Monroe E.A."/>
            <person name="Podell S."/>
            <person name="Glukhov E."/>
            <person name="Allen E."/>
            <person name="Gerwick W.H."/>
            <person name="Gerwick L."/>
        </authorList>
    </citation>
    <scope>NUCLEOTIDE SEQUENCE [LARGE SCALE GENOMIC DNA]</scope>
    <source>
        <strain evidence="10">PAL-8-15-08-1</strain>
    </source>
</reference>
<comment type="subcellular location">
    <subcellularLocation>
        <location evidence="1">Cell membrane</location>
        <topology evidence="1">Multi-pass membrane protein</topology>
    </subcellularLocation>
</comment>
<evidence type="ECO:0000256" key="2">
    <source>
        <dbReference type="ARBA" id="ARBA00022448"/>
    </source>
</evidence>
<dbReference type="InterPro" id="IPR050171">
    <property type="entry name" value="MFS_Transporters"/>
</dbReference>
<keyword evidence="6 7" id="KW-0472">Membrane</keyword>
<keyword evidence="2" id="KW-0813">Transport</keyword>
<feature type="transmembrane region" description="Helical" evidence="7">
    <location>
        <begin position="274"/>
        <end position="292"/>
    </location>
</feature>
<feature type="transmembrane region" description="Helical" evidence="7">
    <location>
        <begin position="97"/>
        <end position="114"/>
    </location>
</feature>
<feature type="domain" description="Major facilitator superfamily (MFS) profile" evidence="8">
    <location>
        <begin position="27"/>
        <end position="423"/>
    </location>
</feature>
<evidence type="ECO:0000259" key="8">
    <source>
        <dbReference type="PROSITE" id="PS50850"/>
    </source>
</evidence>
<dbReference type="AlphaFoldDB" id="A0A1D8TZ05"/>
<evidence type="ECO:0000256" key="3">
    <source>
        <dbReference type="ARBA" id="ARBA00022475"/>
    </source>
</evidence>
<dbReference type="Proteomes" id="UP000177870">
    <property type="component" value="Chromosome"/>
</dbReference>
<evidence type="ECO:0000256" key="7">
    <source>
        <dbReference type="SAM" id="Phobius"/>
    </source>
</evidence>
<dbReference type="InterPro" id="IPR036259">
    <property type="entry name" value="MFS_trans_sf"/>
</dbReference>
<gene>
    <name evidence="9" type="ORF">BJP34_28680</name>
</gene>
<evidence type="ECO:0000256" key="6">
    <source>
        <dbReference type="ARBA" id="ARBA00023136"/>
    </source>
</evidence>
<dbReference type="GO" id="GO:0005886">
    <property type="term" value="C:plasma membrane"/>
    <property type="evidence" value="ECO:0007669"/>
    <property type="project" value="UniProtKB-SubCell"/>
</dbReference>
<evidence type="ECO:0000256" key="1">
    <source>
        <dbReference type="ARBA" id="ARBA00004651"/>
    </source>
</evidence>
<feature type="transmembrane region" description="Helical" evidence="7">
    <location>
        <begin position="64"/>
        <end position="85"/>
    </location>
</feature>
<dbReference type="GO" id="GO:0022857">
    <property type="term" value="F:transmembrane transporter activity"/>
    <property type="evidence" value="ECO:0007669"/>
    <property type="project" value="InterPro"/>
</dbReference>
<name>A0A1D8TZ05_9CYAN</name>
<keyword evidence="5 7" id="KW-1133">Transmembrane helix</keyword>
<accession>A0A1D8TZ05</accession>
<dbReference type="PROSITE" id="PS50850">
    <property type="entry name" value="MFS"/>
    <property type="match status" value="1"/>
</dbReference>
<feature type="transmembrane region" description="Helical" evidence="7">
    <location>
        <begin position="183"/>
        <end position="205"/>
    </location>
</feature>
<evidence type="ECO:0000256" key="5">
    <source>
        <dbReference type="ARBA" id="ARBA00022989"/>
    </source>
</evidence>
<feature type="transmembrane region" description="Helical" evidence="7">
    <location>
        <begin position="400"/>
        <end position="419"/>
    </location>
</feature>
<dbReference type="STRING" id="1458985.BJP34_28680"/>
<evidence type="ECO:0000313" key="9">
    <source>
        <dbReference type="EMBL" id="AOX02889.1"/>
    </source>
</evidence>
<keyword evidence="4 7" id="KW-0812">Transmembrane</keyword>
<feature type="transmembrane region" description="Helical" evidence="7">
    <location>
        <begin position="36"/>
        <end position="58"/>
    </location>
</feature>
<evidence type="ECO:0000313" key="10">
    <source>
        <dbReference type="Proteomes" id="UP000177870"/>
    </source>
</evidence>
<feature type="transmembrane region" description="Helical" evidence="7">
    <location>
        <begin position="157"/>
        <end position="177"/>
    </location>
</feature>
<dbReference type="SUPFAM" id="SSF103473">
    <property type="entry name" value="MFS general substrate transporter"/>
    <property type="match status" value="1"/>
</dbReference>
<dbReference type="RefSeq" id="WP_070395286.1">
    <property type="nucleotide sequence ID" value="NZ_CP017599.1"/>
</dbReference>
<dbReference type="PANTHER" id="PTHR23517">
    <property type="entry name" value="RESISTANCE PROTEIN MDTM, PUTATIVE-RELATED-RELATED"/>
    <property type="match status" value="1"/>
</dbReference>
<dbReference type="InterPro" id="IPR020846">
    <property type="entry name" value="MFS_dom"/>
</dbReference>
<proteinExistence type="predicted"/>
<protein>
    <submittedName>
        <fullName evidence="9">MFS transporter</fullName>
    </submittedName>
</protein>
<keyword evidence="3" id="KW-1003">Cell membrane</keyword>
<feature type="transmembrane region" description="Helical" evidence="7">
    <location>
        <begin position="304"/>
        <end position="322"/>
    </location>
</feature>
<sequence length="432" mass="46697">MAQPLNLLTLRKLINKLLSLVPALRQEIWILASGRLLLHIGQGFTLVYASIFFVNQIGLSATQVGIALGSSSISGVLGRLISGTLADSKFWGRKKTLLLSAAVSALASLCLAFTYNFQTLVIANLLMGLGIGLYWPPNEALVTDLTTPVQRNEAFSVTRLADSLGLGLGVIGAGQLIANSGNYRTLFVLKSIFYVIFFVVIYLAIAETKNVQEVPQSPTQSWKQALSDRFLMIWLLGNTLFTTYDAQLNSIMPLYFANFVPGGGTETGLAPETISLIFFWHVAFSAIFQLPVARFLNHFQRTNVLMVSLLLWSGGFVLVWLTGVVSKLAVIPALCALLLLALAKVIYLPSASSLVGDLAPQSLRGVYFSLESQCWAVGYFIGPSLGGWALDQSPEFTSGFWLVTASSVGLGLGILSYLGKKSDEVIGVRSQV</sequence>
<feature type="transmembrane region" description="Helical" evidence="7">
    <location>
        <begin position="120"/>
        <end position="136"/>
    </location>
</feature>
<dbReference type="Pfam" id="PF07690">
    <property type="entry name" value="MFS_1"/>
    <property type="match status" value="2"/>
</dbReference>
<organism evidence="9 10">
    <name type="scientific">Moorena producens PAL-8-15-08-1</name>
    <dbReference type="NCBI Taxonomy" id="1458985"/>
    <lineage>
        <taxon>Bacteria</taxon>
        <taxon>Bacillati</taxon>
        <taxon>Cyanobacteriota</taxon>
        <taxon>Cyanophyceae</taxon>
        <taxon>Coleofasciculales</taxon>
        <taxon>Coleofasciculaceae</taxon>
        <taxon>Moorena</taxon>
    </lineage>
</organism>
<dbReference type="EMBL" id="CP017599">
    <property type="protein sequence ID" value="AOX02889.1"/>
    <property type="molecule type" value="Genomic_DNA"/>
</dbReference>
<dbReference type="InterPro" id="IPR011701">
    <property type="entry name" value="MFS"/>
</dbReference>
<evidence type="ECO:0000256" key="4">
    <source>
        <dbReference type="ARBA" id="ARBA00022692"/>
    </source>
</evidence>